<dbReference type="InterPro" id="IPR002110">
    <property type="entry name" value="Ankyrin_rpt"/>
</dbReference>
<feature type="repeat" description="ANK" evidence="2">
    <location>
        <begin position="799"/>
        <end position="831"/>
    </location>
</feature>
<accession>A0AA39R016</accession>
<dbReference type="GO" id="GO:0005524">
    <property type="term" value="F:ATP binding"/>
    <property type="evidence" value="ECO:0007669"/>
    <property type="project" value="InterPro"/>
</dbReference>
<dbReference type="GO" id="GO:0004674">
    <property type="term" value="F:protein serine/threonine kinase activity"/>
    <property type="evidence" value="ECO:0007669"/>
    <property type="project" value="TreeGrafter"/>
</dbReference>
<dbReference type="PROSITE" id="PS50297">
    <property type="entry name" value="ANK_REP_REGION"/>
    <property type="match status" value="2"/>
</dbReference>
<dbReference type="Proteomes" id="UP001166286">
    <property type="component" value="Unassembled WGS sequence"/>
</dbReference>
<name>A0AA39R016_9LECA</name>
<dbReference type="SUPFAM" id="SSF48403">
    <property type="entry name" value="Ankyrin repeat"/>
    <property type="match status" value="1"/>
</dbReference>
<dbReference type="InterPro" id="IPR008271">
    <property type="entry name" value="Ser/Thr_kinase_AS"/>
</dbReference>
<evidence type="ECO:0000256" key="1">
    <source>
        <dbReference type="ARBA" id="ARBA00005843"/>
    </source>
</evidence>
<dbReference type="Pfam" id="PF12796">
    <property type="entry name" value="Ank_2"/>
    <property type="match status" value="1"/>
</dbReference>
<dbReference type="InterPro" id="IPR051681">
    <property type="entry name" value="Ser/Thr_Kinases-Pseudokinases"/>
</dbReference>
<dbReference type="InterPro" id="IPR036770">
    <property type="entry name" value="Ankyrin_rpt-contain_sf"/>
</dbReference>
<dbReference type="InterPro" id="IPR000719">
    <property type="entry name" value="Prot_kinase_dom"/>
</dbReference>
<organism evidence="4 5">
    <name type="scientific">Cladonia borealis</name>
    <dbReference type="NCBI Taxonomy" id="184061"/>
    <lineage>
        <taxon>Eukaryota</taxon>
        <taxon>Fungi</taxon>
        <taxon>Dikarya</taxon>
        <taxon>Ascomycota</taxon>
        <taxon>Pezizomycotina</taxon>
        <taxon>Lecanoromycetes</taxon>
        <taxon>OSLEUM clade</taxon>
        <taxon>Lecanoromycetidae</taxon>
        <taxon>Lecanorales</taxon>
        <taxon>Lecanorineae</taxon>
        <taxon>Cladoniaceae</taxon>
        <taxon>Cladonia</taxon>
    </lineage>
</organism>
<dbReference type="SMART" id="SM00248">
    <property type="entry name" value="ANK"/>
    <property type="match status" value="4"/>
</dbReference>
<dbReference type="Gene3D" id="3.30.200.20">
    <property type="entry name" value="Phosphorylase Kinase, domain 1"/>
    <property type="match status" value="1"/>
</dbReference>
<proteinExistence type="inferred from homology"/>
<dbReference type="SUPFAM" id="SSF56112">
    <property type="entry name" value="Protein kinase-like (PK-like)"/>
    <property type="match status" value="1"/>
</dbReference>
<reference evidence="4" key="1">
    <citation type="submission" date="2023-03" db="EMBL/GenBank/DDBJ databases">
        <title>Complete genome of Cladonia borealis.</title>
        <authorList>
            <person name="Park H."/>
        </authorList>
    </citation>
    <scope>NUCLEOTIDE SEQUENCE</scope>
    <source>
        <strain evidence="4">ANT050790</strain>
    </source>
</reference>
<gene>
    <name evidence="4" type="ORF">JMJ35_006666</name>
</gene>
<comment type="caution">
    <text evidence="4">The sequence shown here is derived from an EMBL/GenBank/DDBJ whole genome shotgun (WGS) entry which is preliminary data.</text>
</comment>
<evidence type="ECO:0000313" key="5">
    <source>
        <dbReference type="Proteomes" id="UP001166286"/>
    </source>
</evidence>
<dbReference type="InterPro" id="IPR011009">
    <property type="entry name" value="Kinase-like_dom_sf"/>
</dbReference>
<dbReference type="PROSITE" id="PS00108">
    <property type="entry name" value="PROTEIN_KINASE_ST"/>
    <property type="match status" value="1"/>
</dbReference>
<dbReference type="PROSITE" id="PS50011">
    <property type="entry name" value="PROTEIN_KINASE_DOM"/>
    <property type="match status" value="1"/>
</dbReference>
<evidence type="ECO:0000256" key="2">
    <source>
        <dbReference type="PROSITE-ProRule" id="PRU00023"/>
    </source>
</evidence>
<dbReference type="PANTHER" id="PTHR44329:SF214">
    <property type="entry name" value="PROTEIN KINASE DOMAIN-CONTAINING PROTEIN"/>
    <property type="match status" value="1"/>
</dbReference>
<feature type="repeat" description="ANK" evidence="2">
    <location>
        <begin position="649"/>
        <end position="682"/>
    </location>
</feature>
<dbReference type="PANTHER" id="PTHR44329">
    <property type="entry name" value="SERINE/THREONINE-PROTEIN KINASE TNNI3K-RELATED"/>
    <property type="match status" value="1"/>
</dbReference>
<keyword evidence="2" id="KW-0040">ANK repeat</keyword>
<dbReference type="PROSITE" id="PS50088">
    <property type="entry name" value="ANK_REPEAT"/>
    <property type="match status" value="3"/>
</dbReference>
<sequence length="1460" mass="166300">MQKFTPDDTLQQITIESALRPPSSHGGGFCSLDEKPAVAMAVQSIGALFQNLNIRRSRPHPAVIMSSGHQLRAARRTRKIFVRDLEPLPPTQSRSHSGEQQPSIHNHLYEKEAETNLLNFVDFLSEEDVNVEPGILMNDAKLVGLGSTMEVSSTTWKGQQVAVKKMRRDKIPTRSTNLPYEYDTAFATATREFYGNVKSMMQEILVMAREPLSTHRNIVHLLAVSWDDDEGYWANHLFPPLMVVELANTDTPTLDAFYINHSGSKSFKTDIGFLADIADGLSALHMCGIIHGDLKPQNILLFEDPETKGALVAKVADFGFSNIEFLKESIRGESERWAAPERIQGCPEEIITAMQELDSPGCASDVYSFGLVAVFVALDGVDSLAVQAGGNGGIAGVEMAIRELKFADEARKKVEKILRTYYEELGWQESETTKDLLAHYLFLIHDTLQRIPPKRVSSLAGMRLRLTGRDQFARRRKLDRFKVRPFMDAFDSSSTRRNIFTNPKNPLSSKVLGSLPDQVKTELRAIVAKTPDFGEPQLHRLRRIALYNMEKSTKTRALEEEGAVIDYENVKMNTEGIGNLISSARDWFDMIKTFGGKLSTTPHAELEFLDLDSSIRPQLFTLIDGNCLKEAKELLQANPSLVEEVEPETGWFPIHLAACEGRTQFLRMFISDFGANPNIRSSFSRSTSLHQAVSGRQADAAKVLLDMGARVDAQTSISEEGQQYTALELAVHQFSGICPSQDDMELIRVLLHGGADYLRNFNGYPIIYSALKDINLLRLFFDCIGPEDSRLVVHYRDSTKHTMLHHAVMLAKFDSLKLLLELGADPISRDINGQTAYAKLLTWTIVQNQPQIAPLQALIALDNRKQFSLEDANKVLALLEEIGGDAIALDDCTFSKEEVEKILFNLNSAPRLGKIYNPIQIDNAQSQLSRYSNSNSPYLSKLMSIIKMQRPLITLAQCLQTWVAKRKEGLIPLDSLPEGWTEFFEEADREMKGLLTSWMQEDEIPQLTKLVKDTTISACDWIVNKDGPRILFLVTRIIHQFIETRAADDVEENLTSILTTGWRTYEEGFHMFWKLKLFALQRLKRIWRAINKGEILDQFYDLAVVANFGQSLENVDDYITFQPLRIGPQTPSWALDKLSLKKRYPEATIFITTRHILHPLTRVALFFKQLAIFLVPFLLLTFSATLAVKTMRYDSSFWVVASYLTRKLFPAGWVFIDRNYHPHPNILRGLQAAWELVLFRAWYWHWFSIEEPLILSVNAKPATRVDIPTRLDSMHKSALYPIYWLSLKPGGVANPVPCYAAMGELMTKWKNGGLPRNAWGDGWWELRGEGAHEWKRVNVTERPTWGNYLKASSEIKEHLLAKDREDIYDKFLDIRDYYLKTPSQQLISMNELFRDEHSACFMIWQRLFVDENDLRPQPYRRRNKLGWLERIVAEFSLDRIRDLITYTRDNILFNDKGRLL</sequence>
<feature type="repeat" description="ANK" evidence="2">
    <location>
        <begin position="684"/>
        <end position="716"/>
    </location>
</feature>
<dbReference type="Gene3D" id="1.25.40.20">
    <property type="entry name" value="Ankyrin repeat-containing domain"/>
    <property type="match status" value="1"/>
</dbReference>
<protein>
    <recommendedName>
        <fullName evidence="3">Protein kinase domain-containing protein</fullName>
    </recommendedName>
</protein>
<dbReference type="Gene3D" id="1.10.510.10">
    <property type="entry name" value="Transferase(Phosphotransferase) domain 1"/>
    <property type="match status" value="1"/>
</dbReference>
<keyword evidence="5" id="KW-1185">Reference proteome</keyword>
<dbReference type="SMART" id="SM00220">
    <property type="entry name" value="S_TKc"/>
    <property type="match status" value="1"/>
</dbReference>
<dbReference type="Pfam" id="PF00069">
    <property type="entry name" value="Pkinase"/>
    <property type="match status" value="1"/>
</dbReference>
<evidence type="ECO:0000259" key="3">
    <source>
        <dbReference type="PROSITE" id="PS50011"/>
    </source>
</evidence>
<feature type="domain" description="Protein kinase" evidence="3">
    <location>
        <begin position="137"/>
        <end position="473"/>
    </location>
</feature>
<evidence type="ECO:0000313" key="4">
    <source>
        <dbReference type="EMBL" id="KAK0511114.1"/>
    </source>
</evidence>
<comment type="similarity">
    <text evidence="1">Belongs to the protein kinase superfamily. TKL Ser/Thr protein kinase family.</text>
</comment>
<dbReference type="EMBL" id="JAFEKC020000014">
    <property type="protein sequence ID" value="KAK0511114.1"/>
    <property type="molecule type" value="Genomic_DNA"/>
</dbReference>